<organism evidence="1 2">
    <name type="scientific">Candidatus Roizmanbacteria bacterium RIFCSPHIGHO2_12_FULL_41_11</name>
    <dbReference type="NCBI Taxonomy" id="1802052"/>
    <lineage>
        <taxon>Bacteria</taxon>
        <taxon>Candidatus Roizmaniibacteriota</taxon>
    </lineage>
</organism>
<protein>
    <submittedName>
        <fullName evidence="1">Uncharacterized protein</fullName>
    </submittedName>
</protein>
<comment type="caution">
    <text evidence="1">The sequence shown here is derived from an EMBL/GenBank/DDBJ whole genome shotgun (WGS) entry which is preliminary data.</text>
</comment>
<dbReference type="Proteomes" id="UP000176803">
    <property type="component" value="Unassembled WGS sequence"/>
</dbReference>
<proteinExistence type="predicted"/>
<dbReference type="EMBL" id="MGAC01000004">
    <property type="protein sequence ID" value="OGK38713.1"/>
    <property type="molecule type" value="Genomic_DNA"/>
</dbReference>
<name>A0A1F7I5S3_9BACT</name>
<reference evidence="1 2" key="1">
    <citation type="journal article" date="2016" name="Nat. Commun.">
        <title>Thousands of microbial genomes shed light on interconnected biogeochemical processes in an aquifer system.</title>
        <authorList>
            <person name="Anantharaman K."/>
            <person name="Brown C.T."/>
            <person name="Hug L.A."/>
            <person name="Sharon I."/>
            <person name="Castelle C.J."/>
            <person name="Probst A.J."/>
            <person name="Thomas B.C."/>
            <person name="Singh A."/>
            <person name="Wilkins M.J."/>
            <person name="Karaoz U."/>
            <person name="Brodie E.L."/>
            <person name="Williams K.H."/>
            <person name="Hubbard S.S."/>
            <person name="Banfield J.F."/>
        </authorList>
    </citation>
    <scope>NUCLEOTIDE SEQUENCE [LARGE SCALE GENOMIC DNA]</scope>
</reference>
<gene>
    <name evidence="1" type="ORF">A3F03_02660</name>
</gene>
<evidence type="ECO:0000313" key="2">
    <source>
        <dbReference type="Proteomes" id="UP000176803"/>
    </source>
</evidence>
<sequence>METLRSYPQPALETFQRVSIESNPQQSIEIALNNIFPLQSEENKTSRMRKALGEAAYSLSNEQIETIIIEFQFLVDTWLDEYEREVFKGLTLKEVINEDKLWK</sequence>
<evidence type="ECO:0000313" key="1">
    <source>
        <dbReference type="EMBL" id="OGK38713.1"/>
    </source>
</evidence>
<dbReference type="AlphaFoldDB" id="A0A1F7I5S3"/>
<accession>A0A1F7I5S3</accession>